<dbReference type="RefSeq" id="WP_380217411.1">
    <property type="nucleotide sequence ID" value="NZ_JBHTBN010000003.1"/>
</dbReference>
<reference evidence="3" key="1">
    <citation type="journal article" date="2019" name="Int. J. Syst. Evol. Microbiol.">
        <title>The Global Catalogue of Microorganisms (GCM) 10K type strain sequencing project: providing services to taxonomists for standard genome sequencing and annotation.</title>
        <authorList>
            <consortium name="The Broad Institute Genomics Platform"/>
            <consortium name="The Broad Institute Genome Sequencing Center for Infectious Disease"/>
            <person name="Wu L."/>
            <person name="Ma J."/>
        </authorList>
    </citation>
    <scope>NUCLEOTIDE SEQUENCE [LARGE SCALE GENOMIC DNA]</scope>
    <source>
        <strain evidence="3">CGMCC 1.16306</strain>
    </source>
</reference>
<accession>A0ABW2MV38</accession>
<protein>
    <recommendedName>
        <fullName evidence="4">Right handed beta helix domain-containing protein</fullName>
    </recommendedName>
</protein>
<proteinExistence type="predicted"/>
<dbReference type="InterPro" id="IPR011050">
    <property type="entry name" value="Pectin_lyase_fold/virulence"/>
</dbReference>
<sequence>MKYLYGLAILGCLVLWTSCRNDFESVASTGDLEFSRDTVFLDTIFTNIGSSTYNLKVYNRSDEDINIPTIALGQGEASNYRLNVDGLPGKSFEDIQILAKDSIFIFVETTFDINTVPGNDTEFLYTDQIVFDAGPNQQNVELVTLVKDAVFLFPEQASDGTIETLNLGMDANGEDILIEGFFLEDDQLTFTNEKPYVIYGYAAVPPGQTLTVEPGARIFSHANSGILVANTASIKANGAPSTDPEAMENQIIFEGDRLEPTFADVPGQWGTIWCTAGSTDNEFSYVTIKNSVVGILMDSNDGDRTLTLSNVEIYNIANVGILARNGNVYGENVVVNNCGQAALSASLGGTYNFNHCTFANYWTNSFRSFPAVQIDNVLQVSETEFVVEDLIEANFTNCIIYGNERRELGFVVEPSAAFNYNLTNTLIRFEDPNGDFIDNPLYDFSNTALYTNIVLNEDPVFQNTQNNNFNIEMGTSGAENIGLSNVMPQIDLNGMIRNNPPDAGAYEATVFPDPEPRPNN</sequence>
<keyword evidence="3" id="KW-1185">Reference proteome</keyword>
<gene>
    <name evidence="2" type="ORF">ACFQO1_07700</name>
</gene>
<feature type="region of interest" description="Disordered" evidence="1">
    <location>
        <begin position="497"/>
        <end position="520"/>
    </location>
</feature>
<evidence type="ECO:0000256" key="1">
    <source>
        <dbReference type="SAM" id="MobiDB-lite"/>
    </source>
</evidence>
<dbReference type="PROSITE" id="PS51257">
    <property type="entry name" value="PROKAR_LIPOPROTEIN"/>
    <property type="match status" value="1"/>
</dbReference>
<evidence type="ECO:0008006" key="4">
    <source>
        <dbReference type="Google" id="ProtNLM"/>
    </source>
</evidence>
<evidence type="ECO:0000313" key="2">
    <source>
        <dbReference type="EMBL" id="MFC7357566.1"/>
    </source>
</evidence>
<dbReference type="EMBL" id="JBHTBN010000003">
    <property type="protein sequence ID" value="MFC7357566.1"/>
    <property type="molecule type" value="Genomic_DNA"/>
</dbReference>
<dbReference type="SUPFAM" id="SSF51126">
    <property type="entry name" value="Pectin lyase-like"/>
    <property type="match status" value="1"/>
</dbReference>
<evidence type="ECO:0000313" key="3">
    <source>
        <dbReference type="Proteomes" id="UP001596415"/>
    </source>
</evidence>
<name>A0ABW2MV38_9FLAO</name>
<organism evidence="2 3">
    <name type="scientific">Jejudonia soesokkakensis</name>
    <dbReference type="NCBI Taxonomy" id="1323432"/>
    <lineage>
        <taxon>Bacteria</taxon>
        <taxon>Pseudomonadati</taxon>
        <taxon>Bacteroidota</taxon>
        <taxon>Flavobacteriia</taxon>
        <taxon>Flavobacteriales</taxon>
        <taxon>Flavobacteriaceae</taxon>
        <taxon>Jejudonia</taxon>
    </lineage>
</organism>
<comment type="caution">
    <text evidence="2">The sequence shown here is derived from an EMBL/GenBank/DDBJ whole genome shotgun (WGS) entry which is preliminary data.</text>
</comment>
<dbReference type="Proteomes" id="UP001596415">
    <property type="component" value="Unassembled WGS sequence"/>
</dbReference>